<dbReference type="Gene3D" id="1.10.30.50">
    <property type="match status" value="1"/>
</dbReference>
<evidence type="ECO:0000259" key="1">
    <source>
        <dbReference type="SMART" id="SM00507"/>
    </source>
</evidence>
<dbReference type="GO" id="GO:0003676">
    <property type="term" value="F:nucleic acid binding"/>
    <property type="evidence" value="ECO:0007669"/>
    <property type="project" value="InterPro"/>
</dbReference>
<dbReference type="InterPro" id="IPR047693">
    <property type="entry name" value="RNA-guided_IscB-like"/>
</dbReference>
<organism evidence="2">
    <name type="scientific">marine sediment metagenome</name>
    <dbReference type="NCBI Taxonomy" id="412755"/>
    <lineage>
        <taxon>unclassified sequences</taxon>
        <taxon>metagenomes</taxon>
        <taxon>ecological metagenomes</taxon>
    </lineage>
</organism>
<sequence>NWLIRGQKGNFMQKLVGRDTYTPMDTPLVRSNCDLSLNREETLSVSGLKTPSNNPEVDYSSIQEALKAFVYVISKNGEALMPCSKAKARKLLKEEKALIVSHKPFTIKLVFKCENQIQKITLGIDPGYENIGLSAISEKNELFSSQAKLRTNISKLLAEKKMYRRQRRSKLWYRKPRFLNRKKTKSLPPSLEHKLDSHLRIVKKIISFIPISKINVEVANFDIQKIKNPQIESSQYQRGDLYGYQNLKAYLVQREQAKCQLCSKKSTKGNSFRLHHIIPRKEGGTNKPNNLTLLHEKCHDKLHSKNLIHILKKNRQFKPETFMSSIRWKLVSELKKLCSDTALSFGYITKIKRNSLKLEKDHHTDAFVIANGSSEQRIQPFSFLQKRKNNRSLQLNRKGFKLSIRRQRYKVQPKDEVQVQSKKYEVIGVFNKGNWLRVRDKTKTFNFPIKKIEKHYYNNGWQFIPSLKERVFLPLKG</sequence>
<proteinExistence type="predicted"/>
<dbReference type="InterPro" id="IPR003615">
    <property type="entry name" value="HNH_nuc"/>
</dbReference>
<comment type="caution">
    <text evidence="2">The sequence shown here is derived from an EMBL/GenBank/DDBJ whole genome shotgun (WGS) entry which is preliminary data.</text>
</comment>
<dbReference type="GO" id="GO:0008270">
    <property type="term" value="F:zinc ion binding"/>
    <property type="evidence" value="ECO:0007669"/>
    <property type="project" value="InterPro"/>
</dbReference>
<name>A0A0F9MHR5_9ZZZZ</name>
<dbReference type="GO" id="GO:0004519">
    <property type="term" value="F:endonuclease activity"/>
    <property type="evidence" value="ECO:0007669"/>
    <property type="project" value="InterPro"/>
</dbReference>
<dbReference type="Pfam" id="PF01844">
    <property type="entry name" value="HNH"/>
    <property type="match status" value="1"/>
</dbReference>
<dbReference type="NCBIfam" id="NF040563">
    <property type="entry name" value="guided_IscB"/>
    <property type="match status" value="1"/>
</dbReference>
<protein>
    <recommendedName>
        <fullName evidence="1">HNH nuclease domain-containing protein</fullName>
    </recommendedName>
</protein>
<dbReference type="SMART" id="SM00507">
    <property type="entry name" value="HNHc"/>
    <property type="match status" value="1"/>
</dbReference>
<dbReference type="InterPro" id="IPR002711">
    <property type="entry name" value="HNH"/>
</dbReference>
<feature type="non-terminal residue" evidence="2">
    <location>
        <position position="1"/>
    </location>
</feature>
<dbReference type="AlphaFoldDB" id="A0A0F9MHR5"/>
<dbReference type="InterPro" id="IPR025938">
    <property type="entry name" value="RRXRR_dom"/>
</dbReference>
<dbReference type="CDD" id="cd00085">
    <property type="entry name" value="HNHc"/>
    <property type="match status" value="1"/>
</dbReference>
<accession>A0A0F9MHR5</accession>
<dbReference type="EMBL" id="LAZR01005577">
    <property type="protein sequence ID" value="KKM98801.1"/>
    <property type="molecule type" value="Genomic_DNA"/>
</dbReference>
<reference evidence="2" key="1">
    <citation type="journal article" date="2015" name="Nature">
        <title>Complex archaea that bridge the gap between prokaryotes and eukaryotes.</title>
        <authorList>
            <person name="Spang A."/>
            <person name="Saw J.H."/>
            <person name="Jorgensen S.L."/>
            <person name="Zaremba-Niedzwiedzka K."/>
            <person name="Martijn J."/>
            <person name="Lind A.E."/>
            <person name="van Eijk R."/>
            <person name="Schleper C."/>
            <person name="Guy L."/>
            <person name="Ettema T.J."/>
        </authorList>
    </citation>
    <scope>NUCLEOTIDE SEQUENCE</scope>
</reference>
<feature type="domain" description="HNH nuclease" evidence="1">
    <location>
        <begin position="246"/>
        <end position="300"/>
    </location>
</feature>
<evidence type="ECO:0000313" key="2">
    <source>
        <dbReference type="EMBL" id="KKM98801.1"/>
    </source>
</evidence>
<dbReference type="Pfam" id="PF14239">
    <property type="entry name" value="RRXRR"/>
    <property type="match status" value="1"/>
</dbReference>
<gene>
    <name evidence="2" type="ORF">LCGC14_1154320</name>
</gene>